<keyword evidence="6" id="KW-0479">Metal-binding</keyword>
<dbReference type="Proteomes" id="UP000502823">
    <property type="component" value="Unassembled WGS sequence"/>
</dbReference>
<evidence type="ECO:0000256" key="3">
    <source>
        <dbReference type="ARBA" id="ARBA00009119"/>
    </source>
</evidence>
<evidence type="ECO:0000256" key="7">
    <source>
        <dbReference type="ARBA" id="ARBA00022771"/>
    </source>
</evidence>
<dbReference type="PROSITE" id="PS51081">
    <property type="entry name" value="ZF_SIAH"/>
    <property type="match status" value="1"/>
</dbReference>
<reference evidence="14" key="1">
    <citation type="submission" date="2020-01" db="EMBL/GenBank/DDBJ databases">
        <title>Draft genome sequence of the Termite Coptotermes fromosanus.</title>
        <authorList>
            <person name="Itakura S."/>
            <person name="Yosikawa Y."/>
            <person name="Umezawa K."/>
        </authorList>
    </citation>
    <scope>NUCLEOTIDE SEQUENCE [LARGE SCALE GENOMIC DNA]</scope>
</reference>
<dbReference type="GO" id="GO:0005737">
    <property type="term" value="C:cytoplasm"/>
    <property type="evidence" value="ECO:0007669"/>
    <property type="project" value="TreeGrafter"/>
</dbReference>
<feature type="domain" description="RING-type" evidence="11">
    <location>
        <begin position="22"/>
        <end position="58"/>
    </location>
</feature>
<dbReference type="InterPro" id="IPR049548">
    <property type="entry name" value="Sina-like_RING"/>
</dbReference>
<dbReference type="SUPFAM" id="SSF57850">
    <property type="entry name" value="RING/U-box"/>
    <property type="match status" value="1"/>
</dbReference>
<dbReference type="InterPro" id="IPR013083">
    <property type="entry name" value="Znf_RING/FYVE/PHD"/>
</dbReference>
<dbReference type="GO" id="GO:0008270">
    <property type="term" value="F:zinc ion binding"/>
    <property type="evidence" value="ECO:0007669"/>
    <property type="project" value="UniProtKB-KW"/>
</dbReference>
<evidence type="ECO:0000256" key="2">
    <source>
        <dbReference type="ARBA" id="ARBA00004906"/>
    </source>
</evidence>
<dbReference type="SUPFAM" id="SSF49599">
    <property type="entry name" value="TRAF domain-like"/>
    <property type="match status" value="1"/>
</dbReference>
<dbReference type="GO" id="GO:0043161">
    <property type="term" value="P:proteasome-mediated ubiquitin-dependent protein catabolic process"/>
    <property type="evidence" value="ECO:0007669"/>
    <property type="project" value="TreeGrafter"/>
</dbReference>
<dbReference type="PANTHER" id="PTHR45877">
    <property type="entry name" value="E3 UBIQUITIN-PROTEIN LIGASE SIAH2"/>
    <property type="match status" value="1"/>
</dbReference>
<accession>A0A6L2PDV0</accession>
<evidence type="ECO:0000256" key="10">
    <source>
        <dbReference type="PROSITE-ProRule" id="PRU00455"/>
    </source>
</evidence>
<evidence type="ECO:0000313" key="13">
    <source>
        <dbReference type="EMBL" id="GFG29382.1"/>
    </source>
</evidence>
<dbReference type="PANTHER" id="PTHR45877:SF2">
    <property type="entry name" value="E3 UBIQUITIN-PROTEIN LIGASE SINA-RELATED"/>
    <property type="match status" value="1"/>
</dbReference>
<keyword evidence="5" id="KW-0808">Transferase</keyword>
<feature type="domain" description="SIAH-type" evidence="12">
    <location>
        <begin position="77"/>
        <end position="139"/>
    </location>
</feature>
<proteinExistence type="inferred from homology"/>
<dbReference type="Gene3D" id="3.30.40.10">
    <property type="entry name" value="Zinc/RING finger domain, C3HC4 (zinc finger)"/>
    <property type="match status" value="2"/>
</dbReference>
<evidence type="ECO:0000259" key="12">
    <source>
        <dbReference type="PROSITE" id="PS51081"/>
    </source>
</evidence>
<comment type="caution">
    <text evidence="13">The sequence shown here is derived from an EMBL/GenBank/DDBJ whole genome shotgun (WGS) entry which is preliminary data.</text>
</comment>
<dbReference type="EMBL" id="BLKM01010167">
    <property type="protein sequence ID" value="GFG29382.1"/>
    <property type="molecule type" value="Genomic_DNA"/>
</dbReference>
<dbReference type="Pfam" id="PF21362">
    <property type="entry name" value="Sina_RING"/>
    <property type="match status" value="1"/>
</dbReference>
<keyword evidence="7 10" id="KW-0863">Zinc-finger</keyword>
<dbReference type="EC" id="2.3.2.27" evidence="4"/>
<dbReference type="PROSITE" id="PS50089">
    <property type="entry name" value="ZF_RING_2"/>
    <property type="match status" value="1"/>
</dbReference>
<dbReference type="InParanoid" id="A0A6L2PDV0"/>
<sequence length="327" mass="37526">ENSKMEAVLNELKIIWRDKLKCCVCYEYIIPPVTEICTSGHNGCQSCVAQLKECPLCHLPVEKYRNLGVEESCRNNNIKIPCNNHFWGCSEETLIDDMKNHAAVCVYQQELCPFVSPRGTCAWKGPITYLRQHVLTGHKDCRVIVLDEETVNFTDKCVTQKLILIRGHEVFLVITDFNLPSYFNYYCIRAQYFGPKHDFPSYKFKVTLGGVCKHNAEFEGCSDTKDGKVSADEGITFIRNVGKHSPNDTPSYPEDQRPQKHLCYNLNSYSFHIHTQSDAKSLDSGCFKHATSSIKEFCTTLYIISLRKDFCCFIPTSSFPYYEFDHH</sequence>
<gene>
    <name evidence="13" type="ORF">Cfor_12529</name>
</gene>
<name>A0A6L2PDV0_COPFO</name>
<evidence type="ECO:0000256" key="6">
    <source>
        <dbReference type="ARBA" id="ARBA00022723"/>
    </source>
</evidence>
<comment type="similarity">
    <text evidence="3">Belongs to the SINA (Seven in absentia) family.</text>
</comment>
<dbReference type="InterPro" id="IPR004162">
    <property type="entry name" value="SINA-like_animal"/>
</dbReference>
<evidence type="ECO:0000313" key="14">
    <source>
        <dbReference type="Proteomes" id="UP000502823"/>
    </source>
</evidence>
<keyword evidence="14" id="KW-1185">Reference proteome</keyword>
<comment type="catalytic activity">
    <reaction evidence="1">
        <text>S-ubiquitinyl-[E2 ubiquitin-conjugating enzyme]-L-cysteine + [acceptor protein]-L-lysine = [E2 ubiquitin-conjugating enzyme]-L-cysteine + N(6)-ubiquitinyl-[acceptor protein]-L-lysine.</text>
        <dbReference type="EC" id="2.3.2.27"/>
    </reaction>
</comment>
<dbReference type="Pfam" id="PF21361">
    <property type="entry name" value="Sina_ZnF"/>
    <property type="match status" value="1"/>
</dbReference>
<evidence type="ECO:0000256" key="5">
    <source>
        <dbReference type="ARBA" id="ARBA00022679"/>
    </source>
</evidence>
<dbReference type="GO" id="GO:0031624">
    <property type="term" value="F:ubiquitin conjugating enzyme binding"/>
    <property type="evidence" value="ECO:0007669"/>
    <property type="project" value="TreeGrafter"/>
</dbReference>
<dbReference type="GO" id="GO:0061630">
    <property type="term" value="F:ubiquitin protein ligase activity"/>
    <property type="evidence" value="ECO:0007669"/>
    <property type="project" value="UniProtKB-EC"/>
</dbReference>
<evidence type="ECO:0000256" key="4">
    <source>
        <dbReference type="ARBA" id="ARBA00012483"/>
    </source>
</evidence>
<comment type="pathway">
    <text evidence="2">Protein modification; protein ubiquitination.</text>
</comment>
<dbReference type="AlphaFoldDB" id="A0A6L2PDV0"/>
<dbReference type="InterPro" id="IPR013010">
    <property type="entry name" value="Znf_SIAH"/>
</dbReference>
<evidence type="ECO:0000256" key="9">
    <source>
        <dbReference type="ARBA" id="ARBA00022833"/>
    </source>
</evidence>
<keyword evidence="8" id="KW-0833">Ubl conjugation pathway</keyword>
<evidence type="ECO:0000259" key="11">
    <source>
        <dbReference type="PROSITE" id="PS50089"/>
    </source>
</evidence>
<dbReference type="UniPathway" id="UPA00143"/>
<keyword evidence="9" id="KW-0862">Zinc</keyword>
<protein>
    <recommendedName>
        <fullName evidence="4">RING-type E3 ubiquitin transferase</fullName>
        <ecNumber evidence="4">2.3.2.27</ecNumber>
    </recommendedName>
</protein>
<evidence type="ECO:0000256" key="8">
    <source>
        <dbReference type="ARBA" id="ARBA00022786"/>
    </source>
</evidence>
<feature type="non-terminal residue" evidence="13">
    <location>
        <position position="1"/>
    </location>
</feature>
<organism evidence="13 14">
    <name type="scientific">Coptotermes formosanus</name>
    <name type="common">Formosan subterranean termite</name>
    <dbReference type="NCBI Taxonomy" id="36987"/>
    <lineage>
        <taxon>Eukaryota</taxon>
        <taxon>Metazoa</taxon>
        <taxon>Ecdysozoa</taxon>
        <taxon>Arthropoda</taxon>
        <taxon>Hexapoda</taxon>
        <taxon>Insecta</taxon>
        <taxon>Pterygota</taxon>
        <taxon>Neoptera</taxon>
        <taxon>Polyneoptera</taxon>
        <taxon>Dictyoptera</taxon>
        <taxon>Blattodea</taxon>
        <taxon>Blattoidea</taxon>
        <taxon>Termitoidae</taxon>
        <taxon>Rhinotermitidae</taxon>
        <taxon>Coptotermes</taxon>
    </lineage>
</organism>
<evidence type="ECO:0000256" key="1">
    <source>
        <dbReference type="ARBA" id="ARBA00000900"/>
    </source>
</evidence>
<dbReference type="InterPro" id="IPR001841">
    <property type="entry name" value="Znf_RING"/>
</dbReference>
<dbReference type="GO" id="GO:0016567">
    <property type="term" value="P:protein ubiquitination"/>
    <property type="evidence" value="ECO:0007669"/>
    <property type="project" value="UniProtKB-UniPathway"/>
</dbReference>
<dbReference type="OrthoDB" id="4788989at2759"/>